<protein>
    <submittedName>
        <fullName evidence="2">Uncharacterized protein</fullName>
    </submittedName>
</protein>
<feature type="compositionally biased region" description="Low complexity" evidence="1">
    <location>
        <begin position="101"/>
        <end position="118"/>
    </location>
</feature>
<gene>
    <name evidence="2" type="ORF">CEUTPL_LOCUS6417</name>
</gene>
<dbReference type="EMBL" id="OU892279">
    <property type="protein sequence ID" value="CAG9765814.1"/>
    <property type="molecule type" value="Genomic_DNA"/>
</dbReference>
<dbReference type="OrthoDB" id="6712682at2759"/>
<organism evidence="2 3">
    <name type="scientific">Ceutorhynchus assimilis</name>
    <name type="common">cabbage seed weevil</name>
    <dbReference type="NCBI Taxonomy" id="467358"/>
    <lineage>
        <taxon>Eukaryota</taxon>
        <taxon>Metazoa</taxon>
        <taxon>Ecdysozoa</taxon>
        <taxon>Arthropoda</taxon>
        <taxon>Hexapoda</taxon>
        <taxon>Insecta</taxon>
        <taxon>Pterygota</taxon>
        <taxon>Neoptera</taxon>
        <taxon>Endopterygota</taxon>
        <taxon>Coleoptera</taxon>
        <taxon>Polyphaga</taxon>
        <taxon>Cucujiformia</taxon>
        <taxon>Curculionidae</taxon>
        <taxon>Ceutorhynchinae</taxon>
        <taxon>Ceutorhynchus</taxon>
    </lineage>
</organism>
<evidence type="ECO:0000313" key="3">
    <source>
        <dbReference type="Proteomes" id="UP001152799"/>
    </source>
</evidence>
<accession>A0A9N9MLZ3</accession>
<proteinExistence type="predicted"/>
<evidence type="ECO:0000256" key="1">
    <source>
        <dbReference type="SAM" id="MobiDB-lite"/>
    </source>
</evidence>
<evidence type="ECO:0000313" key="2">
    <source>
        <dbReference type="EMBL" id="CAG9765814.1"/>
    </source>
</evidence>
<feature type="region of interest" description="Disordered" evidence="1">
    <location>
        <begin position="88"/>
        <end position="177"/>
    </location>
</feature>
<keyword evidence="3" id="KW-1185">Reference proteome</keyword>
<feature type="region of interest" description="Disordered" evidence="1">
    <location>
        <begin position="36"/>
        <end position="62"/>
    </location>
</feature>
<feature type="region of interest" description="Disordered" evidence="1">
    <location>
        <begin position="1"/>
        <end position="23"/>
    </location>
</feature>
<reference evidence="2" key="1">
    <citation type="submission" date="2022-01" db="EMBL/GenBank/DDBJ databases">
        <authorList>
            <person name="King R."/>
        </authorList>
    </citation>
    <scope>NUCLEOTIDE SEQUENCE</scope>
</reference>
<feature type="compositionally biased region" description="Basic and acidic residues" evidence="1">
    <location>
        <begin position="126"/>
        <end position="142"/>
    </location>
</feature>
<dbReference type="Proteomes" id="UP001152799">
    <property type="component" value="Chromosome 3"/>
</dbReference>
<name>A0A9N9MLZ3_9CUCU</name>
<feature type="compositionally biased region" description="Low complexity" evidence="1">
    <location>
        <begin position="44"/>
        <end position="54"/>
    </location>
</feature>
<dbReference type="AlphaFoldDB" id="A0A9N9MLZ3"/>
<sequence>MRRNSSDIFCLKEPQAGDTRGTQMFSVNGQCQLSKVGRRRHLHSGSSSFEYGSHSPPPGDSAQVLQEPLMEEVEGIDALELHSDLHEAHLDSPRSDMAVGTLSSSACSPSTYTSAASSPNKFKRPAKTEFRKINSQKEEEKILPSVMSRNPLTGAGLETETRRNTKKGATRQQKWTW</sequence>